<dbReference type="EC" id="2.4.1.292" evidence="3"/>
<evidence type="ECO:0000313" key="4">
    <source>
        <dbReference type="Proteomes" id="UP000721236"/>
    </source>
</evidence>
<feature type="domain" description="Glycosyltransferase subfamily 4-like N-terminal" evidence="2">
    <location>
        <begin position="19"/>
        <end position="170"/>
    </location>
</feature>
<dbReference type="Pfam" id="PF13439">
    <property type="entry name" value="Glyco_transf_4"/>
    <property type="match status" value="1"/>
</dbReference>
<dbReference type="Gene3D" id="3.40.50.2000">
    <property type="entry name" value="Glycogen Phosphorylase B"/>
    <property type="match status" value="2"/>
</dbReference>
<dbReference type="Pfam" id="PF00534">
    <property type="entry name" value="Glycos_transf_1"/>
    <property type="match status" value="1"/>
</dbReference>
<proteinExistence type="predicted"/>
<dbReference type="CDD" id="cd03820">
    <property type="entry name" value="GT4_AmsD-like"/>
    <property type="match status" value="1"/>
</dbReference>
<feature type="domain" description="Glycosyl transferase family 1" evidence="1">
    <location>
        <begin position="180"/>
        <end position="339"/>
    </location>
</feature>
<evidence type="ECO:0000259" key="1">
    <source>
        <dbReference type="Pfam" id="PF00534"/>
    </source>
</evidence>
<keyword evidence="3" id="KW-0808">Transferase</keyword>
<dbReference type="GO" id="GO:0016757">
    <property type="term" value="F:glycosyltransferase activity"/>
    <property type="evidence" value="ECO:0007669"/>
    <property type="project" value="UniProtKB-KW"/>
</dbReference>
<dbReference type="PANTHER" id="PTHR12526:SF630">
    <property type="entry name" value="GLYCOSYLTRANSFERASE"/>
    <property type="match status" value="1"/>
</dbReference>
<dbReference type="InterPro" id="IPR001296">
    <property type="entry name" value="Glyco_trans_1"/>
</dbReference>
<dbReference type="InterPro" id="IPR028098">
    <property type="entry name" value="Glyco_trans_4-like_N"/>
</dbReference>
<accession>A0ABN7YWC7</accession>
<evidence type="ECO:0000313" key="3">
    <source>
        <dbReference type="EMBL" id="CAG9177804.1"/>
    </source>
</evidence>
<comment type="caution">
    <text evidence="3">The sequence shown here is derived from an EMBL/GenBank/DDBJ whole genome shotgun (WGS) entry which is preliminary data.</text>
</comment>
<dbReference type="PANTHER" id="PTHR12526">
    <property type="entry name" value="GLYCOSYLTRANSFERASE"/>
    <property type="match status" value="1"/>
</dbReference>
<sequence>MNAPRTLCFLTGTLHALAGAERMTAVIASALAERGYRVHVLSLWDRRSSFALHPAVRHDALFDHRPSFKIKYAATVAGIRRYVRDHGIDTLIEVDPMLTLFTVPATLGLGVQRIAWEHCHFHQDLGRRVRRVARWVAARTDVAVVVLTERDRVSWQSALAPVCPVAAIPNALPFKYPEQAAPRNTGVVLAVGRLTAAKGFDVLLHAWALVAHRFPHWRLRIVGEGEERANLELLRQRLGVSQTTTLPGETLAIASEYRNASLFCLSSRYEGFGLVLIEAMAYGLPIVSTACEAGPLTLLRQAENAYMVRPDDPVSLAEGLTRLMDDGAVAGRLAAQGREDSKAWATGNISRQWIDLLNSLPPRPPRLP</sequence>
<keyword evidence="3" id="KW-0328">Glycosyltransferase</keyword>
<dbReference type="RefSeq" id="WP_224042917.1">
    <property type="nucleotide sequence ID" value="NZ_CAJZAH010000003.1"/>
</dbReference>
<name>A0ABN7YWC7_9BURK</name>
<protein>
    <submittedName>
        <fullName evidence="3">GalNAc-alpha-(1-&gt;4)-GalNAc-alpha-(1-&gt;3)-diNAcBac-PP-undecaprenol alpha-1,4-N-acetyl-D-galactosaminyltransferase</fullName>
        <ecNumber evidence="3">2.4.1.292</ecNumber>
    </submittedName>
</protein>
<organism evidence="3 4">
    <name type="scientific">Cupriavidus respiraculi</name>
    <dbReference type="NCBI Taxonomy" id="195930"/>
    <lineage>
        <taxon>Bacteria</taxon>
        <taxon>Pseudomonadati</taxon>
        <taxon>Pseudomonadota</taxon>
        <taxon>Betaproteobacteria</taxon>
        <taxon>Burkholderiales</taxon>
        <taxon>Burkholderiaceae</taxon>
        <taxon>Cupriavidus</taxon>
    </lineage>
</organism>
<gene>
    <name evidence="3" type="primary">pglH</name>
    <name evidence="3" type="ORF">LMG21510_03400</name>
</gene>
<reference evidence="3 4" key="1">
    <citation type="submission" date="2021-08" db="EMBL/GenBank/DDBJ databases">
        <authorList>
            <person name="Peeters C."/>
        </authorList>
    </citation>
    <scope>NUCLEOTIDE SEQUENCE [LARGE SCALE GENOMIC DNA]</scope>
    <source>
        <strain evidence="3 4">LMG 21510</strain>
    </source>
</reference>
<dbReference type="SUPFAM" id="SSF53756">
    <property type="entry name" value="UDP-Glycosyltransferase/glycogen phosphorylase"/>
    <property type="match status" value="1"/>
</dbReference>
<dbReference type="Proteomes" id="UP000721236">
    <property type="component" value="Unassembled WGS sequence"/>
</dbReference>
<dbReference type="EMBL" id="CAJZAH010000003">
    <property type="protein sequence ID" value="CAG9177804.1"/>
    <property type="molecule type" value="Genomic_DNA"/>
</dbReference>
<keyword evidence="4" id="KW-1185">Reference proteome</keyword>
<evidence type="ECO:0000259" key="2">
    <source>
        <dbReference type="Pfam" id="PF13439"/>
    </source>
</evidence>